<dbReference type="AlphaFoldDB" id="A0AAD8H5D1"/>
<dbReference type="GO" id="GO:0004497">
    <property type="term" value="F:monooxygenase activity"/>
    <property type="evidence" value="ECO:0007669"/>
    <property type="project" value="UniProtKB-KW"/>
</dbReference>
<dbReference type="SUPFAM" id="SSF48264">
    <property type="entry name" value="Cytochrome P450"/>
    <property type="match status" value="1"/>
</dbReference>
<dbReference type="Gene3D" id="1.10.630.10">
    <property type="entry name" value="Cytochrome P450"/>
    <property type="match status" value="2"/>
</dbReference>
<keyword evidence="2" id="KW-0349">Heme</keyword>
<evidence type="ECO:0000313" key="7">
    <source>
        <dbReference type="EMBL" id="KAK1360043.1"/>
    </source>
</evidence>
<reference evidence="7" key="2">
    <citation type="submission" date="2023-05" db="EMBL/GenBank/DDBJ databases">
        <authorList>
            <person name="Schelkunov M.I."/>
        </authorList>
    </citation>
    <scope>NUCLEOTIDE SEQUENCE</scope>
    <source>
        <strain evidence="7">Hsosn_3</strain>
        <tissue evidence="7">Leaf</tissue>
    </source>
</reference>
<dbReference type="InterPro" id="IPR001128">
    <property type="entry name" value="Cyt_P450"/>
</dbReference>
<dbReference type="GO" id="GO:0020037">
    <property type="term" value="F:heme binding"/>
    <property type="evidence" value="ECO:0007669"/>
    <property type="project" value="InterPro"/>
</dbReference>
<organism evidence="7 8">
    <name type="scientific">Heracleum sosnowskyi</name>
    <dbReference type="NCBI Taxonomy" id="360622"/>
    <lineage>
        <taxon>Eukaryota</taxon>
        <taxon>Viridiplantae</taxon>
        <taxon>Streptophyta</taxon>
        <taxon>Embryophyta</taxon>
        <taxon>Tracheophyta</taxon>
        <taxon>Spermatophyta</taxon>
        <taxon>Magnoliopsida</taxon>
        <taxon>eudicotyledons</taxon>
        <taxon>Gunneridae</taxon>
        <taxon>Pentapetalae</taxon>
        <taxon>asterids</taxon>
        <taxon>campanulids</taxon>
        <taxon>Apiales</taxon>
        <taxon>Apiaceae</taxon>
        <taxon>Apioideae</taxon>
        <taxon>apioid superclade</taxon>
        <taxon>Tordylieae</taxon>
        <taxon>Tordyliinae</taxon>
        <taxon>Heracleum</taxon>
    </lineage>
</organism>
<evidence type="ECO:0000256" key="6">
    <source>
        <dbReference type="ARBA" id="ARBA00023033"/>
    </source>
</evidence>
<dbReference type="GO" id="GO:0016705">
    <property type="term" value="F:oxidoreductase activity, acting on paired donors, with incorporation or reduction of molecular oxygen"/>
    <property type="evidence" value="ECO:0007669"/>
    <property type="project" value="InterPro"/>
</dbReference>
<dbReference type="GO" id="GO:0005506">
    <property type="term" value="F:iron ion binding"/>
    <property type="evidence" value="ECO:0007669"/>
    <property type="project" value="InterPro"/>
</dbReference>
<dbReference type="Pfam" id="PF00067">
    <property type="entry name" value="p450"/>
    <property type="match status" value="2"/>
</dbReference>
<keyword evidence="8" id="KW-1185">Reference proteome</keyword>
<sequence length="153" mass="17017">MVIQEHRQQSGESELEDLADVLLRMQNDPNQEIRLTDDNIKGVLTDMFIAGTDTSSTTLVWIMAELAKNPSTMRKAQEEVRRVVKETGRRGCPGIDFAVVIIELALANLLHGFDWNLPDGERAEDVDMEESFGIAVHKKTPLYLVASVPAVAI</sequence>
<evidence type="ECO:0000256" key="4">
    <source>
        <dbReference type="ARBA" id="ARBA00023002"/>
    </source>
</evidence>
<evidence type="ECO:0008006" key="9">
    <source>
        <dbReference type="Google" id="ProtNLM"/>
    </source>
</evidence>
<dbReference type="InterPro" id="IPR036396">
    <property type="entry name" value="Cyt_P450_sf"/>
</dbReference>
<evidence type="ECO:0000256" key="5">
    <source>
        <dbReference type="ARBA" id="ARBA00023004"/>
    </source>
</evidence>
<evidence type="ECO:0000256" key="2">
    <source>
        <dbReference type="ARBA" id="ARBA00022617"/>
    </source>
</evidence>
<gene>
    <name evidence="7" type="ORF">POM88_044517</name>
</gene>
<keyword evidence="4" id="KW-0560">Oxidoreductase</keyword>
<keyword evidence="5" id="KW-0408">Iron</keyword>
<comment type="caution">
    <text evidence="7">The sequence shown here is derived from an EMBL/GenBank/DDBJ whole genome shotgun (WGS) entry which is preliminary data.</text>
</comment>
<dbReference type="PANTHER" id="PTHR47953:SF1">
    <property type="entry name" value="CYTOCHROME P450 71A9"/>
    <property type="match status" value="1"/>
</dbReference>
<dbReference type="GO" id="GO:0009805">
    <property type="term" value="P:coumarin biosynthetic process"/>
    <property type="evidence" value="ECO:0007669"/>
    <property type="project" value="UniProtKB-ARBA"/>
</dbReference>
<dbReference type="EMBL" id="JAUIZM010000010">
    <property type="protein sequence ID" value="KAK1360043.1"/>
    <property type="molecule type" value="Genomic_DNA"/>
</dbReference>
<dbReference type="PRINTS" id="PR00463">
    <property type="entry name" value="EP450I"/>
</dbReference>
<dbReference type="PANTHER" id="PTHR47953">
    <property type="entry name" value="OS08G0105600 PROTEIN"/>
    <property type="match status" value="1"/>
</dbReference>
<proteinExistence type="inferred from homology"/>
<keyword evidence="3" id="KW-0479">Metal-binding</keyword>
<dbReference type="InterPro" id="IPR002401">
    <property type="entry name" value="Cyt_P450_E_grp-I"/>
</dbReference>
<name>A0AAD8H5D1_9APIA</name>
<keyword evidence="6" id="KW-0503">Monooxygenase</keyword>
<evidence type="ECO:0000256" key="3">
    <source>
        <dbReference type="ARBA" id="ARBA00022723"/>
    </source>
</evidence>
<reference evidence="7" key="1">
    <citation type="submission" date="2023-02" db="EMBL/GenBank/DDBJ databases">
        <title>Genome of toxic invasive species Heracleum sosnowskyi carries increased number of genes despite the absence of recent whole-genome duplications.</title>
        <authorList>
            <person name="Schelkunov M."/>
            <person name="Shtratnikova V."/>
            <person name="Makarenko M."/>
            <person name="Klepikova A."/>
            <person name="Omelchenko D."/>
            <person name="Novikova G."/>
            <person name="Obukhova E."/>
            <person name="Bogdanov V."/>
            <person name="Penin A."/>
            <person name="Logacheva M."/>
        </authorList>
    </citation>
    <scope>NUCLEOTIDE SEQUENCE</scope>
    <source>
        <strain evidence="7">Hsosn_3</strain>
        <tissue evidence="7">Leaf</tissue>
    </source>
</reference>
<comment type="similarity">
    <text evidence="1">Belongs to the cytochrome P450 family.</text>
</comment>
<evidence type="ECO:0000256" key="1">
    <source>
        <dbReference type="ARBA" id="ARBA00010617"/>
    </source>
</evidence>
<accession>A0AAD8H5D1</accession>
<dbReference type="Proteomes" id="UP001237642">
    <property type="component" value="Unassembled WGS sequence"/>
</dbReference>
<evidence type="ECO:0000313" key="8">
    <source>
        <dbReference type="Proteomes" id="UP001237642"/>
    </source>
</evidence>
<protein>
    <recommendedName>
        <fullName evidence="9">Cytochrome P450</fullName>
    </recommendedName>
</protein>
<dbReference type="InterPro" id="IPR052306">
    <property type="entry name" value="CYP450_71D"/>
</dbReference>